<dbReference type="InterPro" id="IPR039561">
    <property type="entry name" value="Peptidase_M15C"/>
</dbReference>
<reference evidence="3 4" key="1">
    <citation type="journal article" date="2011" name="Stand. Genomic Sci.">
        <title>Complete genome sequence of Deinococcus maricopensis type strain (LB-34).</title>
        <authorList>
            <person name="Pukall R."/>
            <person name="Zeytun A."/>
            <person name="Lucas S."/>
            <person name="Lapidus A."/>
            <person name="Hammon N."/>
            <person name="Deshpande S."/>
            <person name="Nolan M."/>
            <person name="Cheng J.F."/>
            <person name="Pitluck S."/>
            <person name="Liolios K."/>
            <person name="Pagani I."/>
            <person name="Mikhailova N."/>
            <person name="Ivanova N."/>
            <person name="Mavromatis K."/>
            <person name="Pati A."/>
            <person name="Tapia R."/>
            <person name="Han C."/>
            <person name="Goodwin L."/>
            <person name="Chen A."/>
            <person name="Palaniappan K."/>
            <person name="Land M."/>
            <person name="Hauser L."/>
            <person name="Chang Y.J."/>
            <person name="Jeffries C.D."/>
            <person name="Brambilla E.M."/>
            <person name="Rohde M."/>
            <person name="Goker M."/>
            <person name="Detter J.C."/>
            <person name="Woyke T."/>
            <person name="Bristow J."/>
            <person name="Eisen J.A."/>
            <person name="Markowitz V."/>
            <person name="Hugenholtz P."/>
            <person name="Kyrpides N.C."/>
            <person name="Klenk H.P."/>
        </authorList>
    </citation>
    <scope>NUCLEOTIDE SEQUENCE [LARGE SCALE GENOMIC DNA]</scope>
    <source>
        <strain evidence="4">DSM 21211 / LMG 22137 / NRRL B-23946 / LB-34</strain>
    </source>
</reference>
<dbReference type="SUPFAM" id="SSF55166">
    <property type="entry name" value="Hedgehog/DD-peptidase"/>
    <property type="match status" value="1"/>
</dbReference>
<feature type="signal peptide" evidence="1">
    <location>
        <begin position="1"/>
        <end position="29"/>
    </location>
</feature>
<keyword evidence="1" id="KW-0732">Signal</keyword>
<name>E8U9W7_DEIML</name>
<keyword evidence="4" id="KW-1185">Reference proteome</keyword>
<evidence type="ECO:0000313" key="3">
    <source>
        <dbReference type="EMBL" id="ADV67856.1"/>
    </source>
</evidence>
<feature type="domain" description="Peptidase M15C" evidence="2">
    <location>
        <begin position="192"/>
        <end position="262"/>
    </location>
</feature>
<dbReference type="Gene3D" id="3.30.1380.10">
    <property type="match status" value="1"/>
</dbReference>
<dbReference type="eggNOG" id="COG0791">
    <property type="taxonomic scope" value="Bacteria"/>
</dbReference>
<organism evidence="3 4">
    <name type="scientific">Deinococcus maricopensis (strain DSM 21211 / LMG 22137 / NRRL B-23946 / LB-34)</name>
    <dbReference type="NCBI Taxonomy" id="709986"/>
    <lineage>
        <taxon>Bacteria</taxon>
        <taxon>Thermotogati</taxon>
        <taxon>Deinococcota</taxon>
        <taxon>Deinococci</taxon>
        <taxon>Deinococcales</taxon>
        <taxon>Deinococcaceae</taxon>
        <taxon>Deinococcus</taxon>
    </lineage>
</organism>
<reference evidence="4" key="2">
    <citation type="submission" date="2011-01" db="EMBL/GenBank/DDBJ databases">
        <title>The complete genome of Deinococcus maricopensis DSM 21211.</title>
        <authorList>
            <consortium name="US DOE Joint Genome Institute (JGI-PGF)"/>
            <person name="Lucas S."/>
            <person name="Copeland A."/>
            <person name="Lapidus A."/>
            <person name="Goodwin L."/>
            <person name="Pitluck S."/>
            <person name="Kyrpides N."/>
            <person name="Mavromatis K."/>
            <person name="Pagani I."/>
            <person name="Ivanova N."/>
            <person name="Ovchinnikova G."/>
            <person name="Zeytun A."/>
            <person name="Detter J.C."/>
            <person name="Han C."/>
            <person name="Land M."/>
            <person name="Hauser L."/>
            <person name="Markowitz V."/>
            <person name="Cheng J.-F."/>
            <person name="Hugenholtz P."/>
            <person name="Woyke T."/>
            <person name="Wu D."/>
            <person name="Pukall R."/>
            <person name="Gehrich-Schroeter G."/>
            <person name="Brambilla E."/>
            <person name="Klenk H.-P."/>
            <person name="Eisen J.A."/>
        </authorList>
    </citation>
    <scope>NUCLEOTIDE SEQUENCE [LARGE SCALE GENOMIC DNA]</scope>
    <source>
        <strain evidence="4">DSM 21211 / LMG 22137 / NRRL B-23946 / LB-34</strain>
    </source>
</reference>
<dbReference type="AlphaFoldDB" id="E8U9W7"/>
<dbReference type="EMBL" id="CP002454">
    <property type="protein sequence ID" value="ADV67856.1"/>
    <property type="molecule type" value="Genomic_DNA"/>
</dbReference>
<dbReference type="Pfam" id="PF13539">
    <property type="entry name" value="Peptidase_M15_4"/>
    <property type="match status" value="1"/>
</dbReference>
<accession>E8U9W7</accession>
<gene>
    <name evidence="3" type="ordered locus">Deima_2217</name>
</gene>
<dbReference type="KEGG" id="dmr:Deima_2217"/>
<sequence precursor="true">MDQLLHALKAARCARVVRLLLLGGSLGVAAPTAPTDAQLAEAVVRAYPDAQLRADADAVVWPDGTRTPVTRAGATSGSYTDRLNHADLRAQLRTPYPACAPLRPPAYLEDPGRARDDAFFRRLYGSSSAQVSAHLRAVNWFGQRLAFTTVNGADRALEAVARDLAAQLPQHPDWRAFLTPSAGTFLWRTVAGTPRLSAHSYGIAIDLNTRMSAYWQWDGHREGARGIPYRNRFPAGIVHTFERHGFVWGGRWYHYDTMHFEYRPELARCP</sequence>
<dbReference type="GO" id="GO:0008233">
    <property type="term" value="F:peptidase activity"/>
    <property type="evidence" value="ECO:0007669"/>
    <property type="project" value="InterPro"/>
</dbReference>
<proteinExistence type="predicted"/>
<evidence type="ECO:0000313" key="4">
    <source>
        <dbReference type="Proteomes" id="UP000008635"/>
    </source>
</evidence>
<dbReference type="InterPro" id="IPR009045">
    <property type="entry name" value="Zn_M74/Hedgehog-like"/>
</dbReference>
<dbReference type="HOGENOM" id="CLU_076855_0_0_0"/>
<evidence type="ECO:0000256" key="1">
    <source>
        <dbReference type="SAM" id="SignalP"/>
    </source>
</evidence>
<feature type="chain" id="PRO_5003228482" description="Peptidase M15C domain-containing protein" evidence="1">
    <location>
        <begin position="30"/>
        <end position="270"/>
    </location>
</feature>
<evidence type="ECO:0000259" key="2">
    <source>
        <dbReference type="Pfam" id="PF13539"/>
    </source>
</evidence>
<dbReference type="STRING" id="709986.Deima_2217"/>
<protein>
    <recommendedName>
        <fullName evidence="2">Peptidase M15C domain-containing protein</fullName>
    </recommendedName>
</protein>
<dbReference type="Proteomes" id="UP000008635">
    <property type="component" value="Chromosome"/>
</dbReference>
<dbReference type="RefSeq" id="WP_013557361.1">
    <property type="nucleotide sequence ID" value="NC_014958.1"/>
</dbReference>